<comment type="caution">
    <text evidence="1">The sequence shown here is derived from an EMBL/GenBank/DDBJ whole genome shotgun (WGS) entry which is preliminary data.</text>
</comment>
<protein>
    <submittedName>
        <fullName evidence="1">Uncharacterized protein</fullName>
    </submittedName>
</protein>
<sequence>MKQKAPPFHAFPPCCHGSKGVAFSAPFVNMRHAIPTGAEGPPRLAMSLWRRLLTLLTTMVPLYSNLWKENGVM</sequence>
<gene>
    <name evidence="1" type="ORF">LIER_27846</name>
</gene>
<reference evidence="1 2" key="1">
    <citation type="submission" date="2024-01" db="EMBL/GenBank/DDBJ databases">
        <title>The complete chloroplast genome sequence of Lithospermum erythrorhizon: insights into the phylogenetic relationship among Boraginaceae species and the maternal lineages of purple gromwells.</title>
        <authorList>
            <person name="Okada T."/>
            <person name="Watanabe K."/>
        </authorList>
    </citation>
    <scope>NUCLEOTIDE SEQUENCE [LARGE SCALE GENOMIC DNA]</scope>
</reference>
<evidence type="ECO:0000313" key="1">
    <source>
        <dbReference type="EMBL" id="GAA0174459.1"/>
    </source>
</evidence>
<name>A0AAV3RF71_LITER</name>
<proteinExistence type="predicted"/>
<dbReference type="Proteomes" id="UP001454036">
    <property type="component" value="Unassembled WGS sequence"/>
</dbReference>
<accession>A0AAV3RF71</accession>
<organism evidence="1 2">
    <name type="scientific">Lithospermum erythrorhizon</name>
    <name type="common">Purple gromwell</name>
    <name type="synonym">Lithospermum officinale var. erythrorhizon</name>
    <dbReference type="NCBI Taxonomy" id="34254"/>
    <lineage>
        <taxon>Eukaryota</taxon>
        <taxon>Viridiplantae</taxon>
        <taxon>Streptophyta</taxon>
        <taxon>Embryophyta</taxon>
        <taxon>Tracheophyta</taxon>
        <taxon>Spermatophyta</taxon>
        <taxon>Magnoliopsida</taxon>
        <taxon>eudicotyledons</taxon>
        <taxon>Gunneridae</taxon>
        <taxon>Pentapetalae</taxon>
        <taxon>asterids</taxon>
        <taxon>lamiids</taxon>
        <taxon>Boraginales</taxon>
        <taxon>Boraginaceae</taxon>
        <taxon>Boraginoideae</taxon>
        <taxon>Lithospermeae</taxon>
        <taxon>Lithospermum</taxon>
    </lineage>
</organism>
<keyword evidence="2" id="KW-1185">Reference proteome</keyword>
<dbReference type="AlphaFoldDB" id="A0AAV3RF71"/>
<evidence type="ECO:0000313" key="2">
    <source>
        <dbReference type="Proteomes" id="UP001454036"/>
    </source>
</evidence>
<dbReference type="EMBL" id="BAABME010009086">
    <property type="protein sequence ID" value="GAA0174459.1"/>
    <property type="molecule type" value="Genomic_DNA"/>
</dbReference>